<evidence type="ECO:0000313" key="3">
    <source>
        <dbReference type="Proteomes" id="UP001642360"/>
    </source>
</evidence>
<dbReference type="EMBL" id="CAUOFW020007602">
    <property type="protein sequence ID" value="CAK9179773.1"/>
    <property type="molecule type" value="Genomic_DNA"/>
</dbReference>
<reference evidence="2 3" key="1">
    <citation type="submission" date="2024-02" db="EMBL/GenBank/DDBJ databases">
        <authorList>
            <person name="Vignale AGUSTIN F."/>
            <person name="Sosa J E."/>
            <person name="Modenutti C."/>
        </authorList>
    </citation>
    <scope>NUCLEOTIDE SEQUENCE [LARGE SCALE GENOMIC DNA]</scope>
</reference>
<dbReference type="PANTHER" id="PTHR31356">
    <property type="entry name" value="THYLAKOID LUMENAL 29 KDA PROTEIN, CHLOROPLASTIC-RELATED"/>
    <property type="match status" value="1"/>
</dbReference>
<dbReference type="PRINTS" id="PR00459">
    <property type="entry name" value="ASPEROXIDASE"/>
</dbReference>
<dbReference type="InterPro" id="IPR019794">
    <property type="entry name" value="Peroxidases_AS"/>
</dbReference>
<proteinExistence type="predicted"/>
<dbReference type="Proteomes" id="UP001642360">
    <property type="component" value="Unassembled WGS sequence"/>
</dbReference>
<dbReference type="AlphaFoldDB" id="A0ABC8UFJ6"/>
<dbReference type="Gene3D" id="1.10.520.10">
    <property type="match status" value="1"/>
</dbReference>
<dbReference type="PANTHER" id="PTHR31356:SF59">
    <property type="entry name" value="L-ASCORBATE PEROXIDASE 1, CYTOSOLIC"/>
    <property type="match status" value="1"/>
</dbReference>
<accession>A0ABC8UFJ6</accession>
<dbReference type="InterPro" id="IPR010255">
    <property type="entry name" value="Haem_peroxidase_sf"/>
</dbReference>
<keyword evidence="3" id="KW-1185">Reference proteome</keyword>
<dbReference type="InterPro" id="IPR044831">
    <property type="entry name" value="Ccp1-like"/>
</dbReference>
<organism evidence="2 3">
    <name type="scientific">Ilex paraguariensis</name>
    <name type="common">yerba mate</name>
    <dbReference type="NCBI Taxonomy" id="185542"/>
    <lineage>
        <taxon>Eukaryota</taxon>
        <taxon>Viridiplantae</taxon>
        <taxon>Streptophyta</taxon>
        <taxon>Embryophyta</taxon>
        <taxon>Tracheophyta</taxon>
        <taxon>Spermatophyta</taxon>
        <taxon>Magnoliopsida</taxon>
        <taxon>eudicotyledons</taxon>
        <taxon>Gunneridae</taxon>
        <taxon>Pentapetalae</taxon>
        <taxon>asterids</taxon>
        <taxon>campanulids</taxon>
        <taxon>Aquifoliales</taxon>
        <taxon>Aquifoliaceae</taxon>
        <taxon>Ilex</taxon>
    </lineage>
</organism>
<dbReference type="InterPro" id="IPR002207">
    <property type="entry name" value="Peroxidase_I"/>
</dbReference>
<dbReference type="SUPFAM" id="SSF48113">
    <property type="entry name" value="Heme-dependent peroxidases"/>
    <property type="match status" value="1"/>
</dbReference>
<dbReference type="PROSITE" id="PS00436">
    <property type="entry name" value="PEROXIDASE_2"/>
    <property type="match status" value="1"/>
</dbReference>
<evidence type="ECO:0000313" key="2">
    <source>
        <dbReference type="EMBL" id="CAK9179773.1"/>
    </source>
</evidence>
<dbReference type="GO" id="GO:0016491">
    <property type="term" value="F:oxidoreductase activity"/>
    <property type="evidence" value="ECO:0007669"/>
    <property type="project" value="UniProtKB-KW"/>
</dbReference>
<comment type="caution">
    <text evidence="2">The sequence shown here is derived from an EMBL/GenBank/DDBJ whole genome shotgun (WGS) entry which is preliminary data.</text>
</comment>
<name>A0ABC8UFJ6_9AQUA</name>
<gene>
    <name evidence="2" type="ORF">ILEXP_LOCUS49728</name>
</gene>
<protein>
    <recommendedName>
        <fullName evidence="4">Plant heme peroxidase family profile domain-containing protein</fullName>
    </recommendedName>
</protein>
<evidence type="ECO:0008006" key="4">
    <source>
        <dbReference type="Google" id="ProtNLM"/>
    </source>
</evidence>
<keyword evidence="1" id="KW-0560">Oxidoreductase</keyword>
<evidence type="ECO:0000256" key="1">
    <source>
        <dbReference type="ARBA" id="ARBA00023002"/>
    </source>
</evidence>
<sequence length="85" mass="9668">MKITATMGKYYPIVSEEYKKAVEKCKKKLRGFITEKNCTPLMLRLAWHSASTFDVGSKTRGPFGTMRHKVELAHGANKWSLSCLM</sequence>